<reference evidence="1 2" key="1">
    <citation type="submission" date="2021-04" db="EMBL/GenBank/DDBJ databases">
        <title>Nocardia tengchongensis.</title>
        <authorList>
            <person name="Zhuang k."/>
            <person name="Ran Y."/>
            <person name="Li W."/>
        </authorList>
    </citation>
    <scope>NUCLEOTIDE SEQUENCE [LARGE SCALE GENOMIC DNA]</scope>
    <source>
        <strain evidence="1 2">CFH S0057</strain>
    </source>
</reference>
<dbReference type="EMBL" id="CP074371">
    <property type="protein sequence ID" value="QVI22315.1"/>
    <property type="molecule type" value="Genomic_DNA"/>
</dbReference>
<protein>
    <submittedName>
        <fullName evidence="1">Uncharacterized protein</fullName>
    </submittedName>
</protein>
<evidence type="ECO:0000313" key="2">
    <source>
        <dbReference type="Proteomes" id="UP000683310"/>
    </source>
</evidence>
<organism evidence="1 2">
    <name type="scientific">Nocardia tengchongensis</name>
    <dbReference type="NCBI Taxonomy" id="2055889"/>
    <lineage>
        <taxon>Bacteria</taxon>
        <taxon>Bacillati</taxon>
        <taxon>Actinomycetota</taxon>
        <taxon>Actinomycetes</taxon>
        <taxon>Mycobacteriales</taxon>
        <taxon>Nocardiaceae</taxon>
        <taxon>Nocardia</taxon>
    </lineage>
</organism>
<sequence>MLASSVVRNGFGAVLLTATAVGSVITAAPAQASVSRIWIQQISDAQSNLAADVDSTAPVYFYDNGKLMPGSPATPVTIDGKHYWASIPLFASGVHSVTVKQGDSQLSATFLSTGSGEPKQIGSGSAG</sequence>
<gene>
    <name evidence="1" type="ORF">KHQ06_04240</name>
</gene>
<name>A0ABX8CVX3_9NOCA</name>
<evidence type="ECO:0000313" key="1">
    <source>
        <dbReference type="EMBL" id="QVI22315.1"/>
    </source>
</evidence>
<dbReference type="Proteomes" id="UP000683310">
    <property type="component" value="Chromosome"/>
</dbReference>
<proteinExistence type="predicted"/>
<keyword evidence="2" id="KW-1185">Reference proteome</keyword>
<accession>A0ABX8CVX3</accession>
<dbReference type="RefSeq" id="WP_213558398.1">
    <property type="nucleotide sequence ID" value="NZ_JBHXAJ010000003.1"/>
</dbReference>